<evidence type="ECO:0000313" key="12">
    <source>
        <dbReference type="RefSeq" id="XP_045554260.1"/>
    </source>
</evidence>
<organism evidence="11 12">
    <name type="scientific">Salmo salar</name>
    <name type="common">Atlantic salmon</name>
    <dbReference type="NCBI Taxonomy" id="8030"/>
    <lineage>
        <taxon>Eukaryota</taxon>
        <taxon>Metazoa</taxon>
        <taxon>Chordata</taxon>
        <taxon>Craniata</taxon>
        <taxon>Vertebrata</taxon>
        <taxon>Euteleostomi</taxon>
        <taxon>Actinopterygii</taxon>
        <taxon>Neopterygii</taxon>
        <taxon>Teleostei</taxon>
        <taxon>Protacanthopterygii</taxon>
        <taxon>Salmoniformes</taxon>
        <taxon>Salmonidae</taxon>
        <taxon>Salmoninae</taxon>
        <taxon>Salmo</taxon>
    </lineage>
</organism>
<evidence type="ECO:0000256" key="2">
    <source>
        <dbReference type="ARBA" id="ARBA00022475"/>
    </source>
</evidence>
<dbReference type="Pfam" id="PF16959">
    <property type="entry name" value="Collectrin"/>
    <property type="match status" value="1"/>
</dbReference>
<evidence type="ECO:0000256" key="6">
    <source>
        <dbReference type="ARBA" id="ARBA00022989"/>
    </source>
</evidence>
<keyword evidence="7 9" id="KW-0472">Membrane</keyword>
<keyword evidence="5" id="KW-0732">Signal</keyword>
<dbReference type="InterPro" id="IPR031588">
    <property type="entry name" value="Collectrin_dom"/>
</dbReference>
<dbReference type="PANTHER" id="PTHR46884">
    <property type="entry name" value="COLLECTRIN"/>
    <property type="match status" value="1"/>
</dbReference>
<evidence type="ECO:0000256" key="8">
    <source>
        <dbReference type="ARBA" id="ARBA00023180"/>
    </source>
</evidence>
<proteinExistence type="predicted"/>
<evidence type="ECO:0000256" key="7">
    <source>
        <dbReference type="ARBA" id="ARBA00023136"/>
    </source>
</evidence>
<gene>
    <name evidence="12" type="primary">LOC123727912</name>
</gene>
<evidence type="ECO:0000256" key="1">
    <source>
        <dbReference type="ARBA" id="ARBA00004251"/>
    </source>
</evidence>
<keyword evidence="4 9" id="KW-0812">Transmembrane</keyword>
<keyword evidence="6 9" id="KW-1133">Transmembrane helix</keyword>
<dbReference type="GeneID" id="123727912"/>
<dbReference type="Proteomes" id="UP001652741">
    <property type="component" value="Chromosome ssa16"/>
</dbReference>
<evidence type="ECO:0000256" key="3">
    <source>
        <dbReference type="ARBA" id="ARBA00022553"/>
    </source>
</evidence>
<dbReference type="PANTHER" id="PTHR46884:SF1">
    <property type="entry name" value="COLLECTRIN"/>
    <property type="match status" value="1"/>
</dbReference>
<evidence type="ECO:0000256" key="9">
    <source>
        <dbReference type="SAM" id="Phobius"/>
    </source>
</evidence>
<evidence type="ECO:0000256" key="5">
    <source>
        <dbReference type="ARBA" id="ARBA00022729"/>
    </source>
</evidence>
<evidence type="ECO:0000313" key="11">
    <source>
        <dbReference type="Proteomes" id="UP001652741"/>
    </source>
</evidence>
<reference evidence="12" key="1">
    <citation type="submission" date="2025-08" db="UniProtKB">
        <authorList>
            <consortium name="RefSeq"/>
        </authorList>
    </citation>
    <scope>IDENTIFICATION</scope>
</reference>
<keyword evidence="11" id="KW-1185">Reference proteome</keyword>
<feature type="domain" description="Collectrin-like" evidence="10">
    <location>
        <begin position="1"/>
        <end position="174"/>
    </location>
</feature>
<comment type="subcellular location">
    <subcellularLocation>
        <location evidence="1">Cell membrane</location>
        <topology evidence="1">Single-pass type I membrane protein</topology>
    </subcellularLocation>
</comment>
<keyword evidence="2" id="KW-1003">Cell membrane</keyword>
<evidence type="ECO:0000259" key="10">
    <source>
        <dbReference type="PROSITE" id="PS52010"/>
    </source>
</evidence>
<accession>A0ABM3D622</accession>
<dbReference type="PROSITE" id="PS52010">
    <property type="entry name" value="COLLECTRIN_LIKE"/>
    <property type="match status" value="1"/>
</dbReference>
<feature type="transmembrane region" description="Helical" evidence="9">
    <location>
        <begin position="114"/>
        <end position="135"/>
    </location>
</feature>
<keyword evidence="3" id="KW-0597">Phosphoprotein</keyword>
<dbReference type="InterPro" id="IPR042944">
    <property type="entry name" value="Collectrin"/>
</dbReference>
<dbReference type="RefSeq" id="XP_045554260.1">
    <property type="nucleotide sequence ID" value="XM_045698304.1"/>
</dbReference>
<name>A0ABM3D622_SALSA</name>
<keyword evidence="8" id="KW-0325">Glycoprotein</keyword>
<sequence length="174" mass="19773">MGDKAYIWNANEMYLFKANMAYAMRQYYLEVNKTEVLFTTENIHTYKETARISFYFVVTDPANPAVVIPKAEVEAAIRLSRGRINDAFKLDDKTLEFEGLLATLAPPVEQPVTVWLVVFGVVMGLVVCMGCYLIISGFRDRKKKCAAKAKENAENPYGVTNKTFEREEDEQTGF</sequence>
<evidence type="ECO:0000256" key="4">
    <source>
        <dbReference type="ARBA" id="ARBA00022692"/>
    </source>
</evidence>
<protein>
    <submittedName>
        <fullName evidence="12">Angiotensin-converting enzyme 2-like</fullName>
    </submittedName>
</protein>